<accession>A0AAD5LHD6</accession>
<evidence type="ECO:0000256" key="1">
    <source>
        <dbReference type="SAM" id="MobiDB-lite"/>
    </source>
</evidence>
<dbReference type="AlphaFoldDB" id="A0AAD5LHD6"/>
<evidence type="ECO:0000313" key="3">
    <source>
        <dbReference type="EMBL" id="KAJ0398986.1"/>
    </source>
</evidence>
<dbReference type="EMBL" id="JAKCXM010000198">
    <property type="protein sequence ID" value="KAJ0398986.1"/>
    <property type="molecule type" value="Genomic_DNA"/>
</dbReference>
<feature type="region of interest" description="Disordered" evidence="1">
    <location>
        <begin position="363"/>
        <end position="390"/>
    </location>
</feature>
<feature type="compositionally biased region" description="Low complexity" evidence="1">
    <location>
        <begin position="57"/>
        <end position="74"/>
    </location>
</feature>
<dbReference type="InterPro" id="IPR018490">
    <property type="entry name" value="cNMP-bd_dom_sf"/>
</dbReference>
<dbReference type="InterPro" id="IPR014710">
    <property type="entry name" value="RmlC-like_jellyroll"/>
</dbReference>
<dbReference type="InterPro" id="IPR000595">
    <property type="entry name" value="cNMP-bd_dom"/>
</dbReference>
<sequence length="569" mass="62301">MFSPVVPSAADAAQPTPVALPRRPSAKRGSAGAAVEQPGLLPRMPSLRSFPRRNSSRRSVLPSGPAGASKGPAAFLTKREIPPHLAKLLLKTPAEQARVEAVKAILADTPTSRNDASLDLVYDWMVQNCKQYSNNIFGTAPEYIRREICRQMRLIKFPSQQLIIRQGDTGDRCYIVIDGLVDIYIKKEGVAATPSPMLLPTPAAAKRPGGRWGSVLHDPSVSSAAQLTKEYGNIVANLGPGAMFGEVVLMNPTARRNATILASQYTDSSELIFLERADYSRLVRGASMEASHYNQAEILDQMFLFQGWEKHDKMRLVSGMRSVTFSSNEYLYRAGTDAKWMYIISSGEVVERVNWSINRQNNSAGSVPGATASVGPSSTSKSASSSSGSAPEIKVNVDLMLIGSADVVGEWPFVKNKFAGTFDVRAVHDVHALALHRRVFETLIAHATPETNRAAVSTLQKLRRLCQERDDWRQQRLACGAAYPDAHVVISWPLMRMSNLSCPRCGQRGHLAGESGRCQHPSPRKQSTLMLPGTSAKRWPPALLNSSASRRSLSSAKRISRQIRRCENC</sequence>
<dbReference type="PANTHER" id="PTHR23011:SF28">
    <property type="entry name" value="CYCLIC NUCLEOTIDE-BINDING DOMAIN CONTAINING PROTEIN"/>
    <property type="match status" value="1"/>
</dbReference>
<dbReference type="PROSITE" id="PS50042">
    <property type="entry name" value="CNMP_BINDING_3"/>
    <property type="match status" value="2"/>
</dbReference>
<dbReference type="PANTHER" id="PTHR23011">
    <property type="entry name" value="CYCLIC NUCLEOTIDE-BINDING DOMAIN CONTAINING PROTEIN"/>
    <property type="match status" value="1"/>
</dbReference>
<comment type="caution">
    <text evidence="3">The sequence shown here is derived from an EMBL/GenBank/DDBJ whole genome shotgun (WGS) entry which is preliminary data.</text>
</comment>
<dbReference type="CDD" id="cd00038">
    <property type="entry name" value="CAP_ED"/>
    <property type="match status" value="2"/>
</dbReference>
<evidence type="ECO:0000259" key="2">
    <source>
        <dbReference type="PROSITE" id="PS50042"/>
    </source>
</evidence>
<feature type="region of interest" description="Disordered" evidence="1">
    <location>
        <begin position="1"/>
        <end position="74"/>
    </location>
</feature>
<feature type="domain" description="Cyclic nucleotide-binding" evidence="2">
    <location>
        <begin position="136"/>
        <end position="283"/>
    </location>
</feature>
<reference evidence="3" key="1">
    <citation type="submission" date="2021-12" db="EMBL/GenBank/DDBJ databases">
        <title>Prjna785345.</title>
        <authorList>
            <person name="Rujirawat T."/>
            <person name="Krajaejun T."/>
        </authorList>
    </citation>
    <scope>NUCLEOTIDE SEQUENCE</scope>
    <source>
        <strain evidence="3">Pi057C3</strain>
    </source>
</reference>
<dbReference type="Gene3D" id="2.60.120.10">
    <property type="entry name" value="Jelly Rolls"/>
    <property type="match status" value="2"/>
</dbReference>
<keyword evidence="4" id="KW-1185">Reference proteome</keyword>
<feature type="compositionally biased region" description="Low complexity" evidence="1">
    <location>
        <begin position="371"/>
        <end position="390"/>
    </location>
</feature>
<proteinExistence type="predicted"/>
<protein>
    <recommendedName>
        <fullName evidence="2">Cyclic nucleotide-binding domain-containing protein</fullName>
    </recommendedName>
</protein>
<feature type="region of interest" description="Disordered" evidence="1">
    <location>
        <begin position="513"/>
        <end position="535"/>
    </location>
</feature>
<organism evidence="3 4">
    <name type="scientific">Pythium insidiosum</name>
    <name type="common">Pythiosis disease agent</name>
    <dbReference type="NCBI Taxonomy" id="114742"/>
    <lineage>
        <taxon>Eukaryota</taxon>
        <taxon>Sar</taxon>
        <taxon>Stramenopiles</taxon>
        <taxon>Oomycota</taxon>
        <taxon>Peronosporomycetes</taxon>
        <taxon>Pythiales</taxon>
        <taxon>Pythiaceae</taxon>
        <taxon>Pythium</taxon>
    </lineage>
</organism>
<dbReference type="SUPFAM" id="SSF51206">
    <property type="entry name" value="cAMP-binding domain-like"/>
    <property type="match status" value="2"/>
</dbReference>
<feature type="domain" description="Cyclic nucleotide-binding" evidence="2">
    <location>
        <begin position="304"/>
        <end position="349"/>
    </location>
</feature>
<gene>
    <name evidence="3" type="ORF">P43SY_003591</name>
</gene>
<dbReference type="Proteomes" id="UP001209570">
    <property type="component" value="Unassembled WGS sequence"/>
</dbReference>
<name>A0AAD5LHD6_PYTIN</name>
<evidence type="ECO:0000313" key="4">
    <source>
        <dbReference type="Proteomes" id="UP001209570"/>
    </source>
</evidence>
<dbReference type="SMART" id="SM00100">
    <property type="entry name" value="cNMP"/>
    <property type="match status" value="2"/>
</dbReference>